<proteinExistence type="predicted"/>
<accession>A0A866W1Y2</accession>
<evidence type="ECO:0000256" key="5">
    <source>
        <dbReference type="ARBA" id="ARBA00033156"/>
    </source>
</evidence>
<dbReference type="InterPro" id="IPR004876">
    <property type="entry name" value="Corona_nucI"/>
</dbReference>
<evidence type="ECO:0000256" key="3">
    <source>
        <dbReference type="ARBA" id="ARBA00022844"/>
    </source>
</evidence>
<reference evidence="6" key="1">
    <citation type="submission" date="2020-07" db="EMBL/GenBank/DDBJ databases">
        <title>Extensive Genetic Diversity and Host Range of Rodent-borne Coronaviruses.</title>
        <authorList>
            <person name="Lin X.-D."/>
            <person name="Zhang H.-L."/>
            <person name="Wang M.-R."/>
            <person name="Guan X.-Q."/>
            <person name="Zhang Y.-Z."/>
        </authorList>
    </citation>
    <scope>NUCLEOTIDE SEQUENCE</scope>
    <source>
        <strain evidence="6">Lijiang-41</strain>
    </source>
</reference>
<dbReference type="GO" id="GO:0044423">
    <property type="term" value="C:virion component"/>
    <property type="evidence" value="ECO:0007669"/>
    <property type="project" value="UniProtKB-KW"/>
</dbReference>
<comment type="subcellular location">
    <subcellularLocation>
        <location evidence="1">Virion</location>
    </subcellularLocation>
</comment>
<sequence>MSKLKGCLILQVRLVVDHPLVTGMAAFLSGPTNRNLIILITEVEEPNPSKRLIPSLQEEMLYHFTPGIQGLLNFKKGKNLNFNKDKVCLLQTVSLLQKKRDTGIDTTESPIELQMDNRDHCYRDGTFTISEQVPMRTNNMAHRLTVLFGLLVQMLICGPLRMFQKGILLAILLSQLGLRLVRFCLKAIMLKAQEGLLLARDLALVHPADRLVLAAAEAETTQLQEVLPLK</sequence>
<dbReference type="CDD" id="cd21662">
    <property type="entry name" value="embe-CoV_Protein-I_like"/>
    <property type="match status" value="1"/>
</dbReference>
<evidence type="ECO:0000256" key="4">
    <source>
        <dbReference type="ARBA" id="ARBA00032834"/>
    </source>
</evidence>
<name>A0A866W1Y2_9BETC</name>
<evidence type="ECO:0000313" key="6">
    <source>
        <dbReference type="EMBL" id="QOE77302.1"/>
    </source>
</evidence>
<evidence type="ECO:0000256" key="2">
    <source>
        <dbReference type="ARBA" id="ARBA00020878"/>
    </source>
</evidence>
<keyword evidence="3" id="KW-0946">Virion</keyword>
<organism evidence="6">
    <name type="scientific">Betacoronavirus HKU24</name>
    <dbReference type="NCBI Taxonomy" id="1590370"/>
    <lineage>
        <taxon>Viruses</taxon>
        <taxon>Riboviria</taxon>
        <taxon>Orthornavirae</taxon>
        <taxon>Pisuviricota</taxon>
        <taxon>Pisoniviricetes</taxon>
        <taxon>Nidovirales</taxon>
        <taxon>Cornidovirineae</taxon>
        <taxon>Coronaviridae</taxon>
        <taxon>Orthocoronavirinae</taxon>
        <taxon>Betacoronavirus</taxon>
        <taxon>Embecovirus</taxon>
        <taxon>Betacoronavirus ratti</taxon>
        <taxon>China Rattus coronavirus HKU24</taxon>
    </lineage>
</organism>
<dbReference type="EMBL" id="MT820628">
    <property type="protein sequence ID" value="QOE77302.1"/>
    <property type="molecule type" value="Genomic_RNA"/>
</dbReference>
<evidence type="ECO:0000256" key="1">
    <source>
        <dbReference type="ARBA" id="ARBA00004328"/>
    </source>
</evidence>
<dbReference type="InterPro" id="IPR044311">
    <property type="entry name" value="N2-like_embe-CoV"/>
</dbReference>
<protein>
    <recommendedName>
        <fullName evidence="2">Protein I</fullName>
    </recommendedName>
    <alternativeName>
        <fullName evidence="5">N internal ORF protein</fullName>
    </alternativeName>
    <alternativeName>
        <fullName evidence="4">Protein in nucleocapsid ORF</fullName>
    </alternativeName>
</protein>
<gene>
    <name evidence="6" type="primary">N2</name>
</gene>
<dbReference type="Pfam" id="PF03187">
    <property type="entry name" value="Corona_I"/>
    <property type="match status" value="1"/>
</dbReference>